<dbReference type="SUPFAM" id="SSF53756">
    <property type="entry name" value="UDP-Glycosyltransferase/glycogen phosphorylase"/>
    <property type="match status" value="1"/>
</dbReference>
<dbReference type="PANTHER" id="PTHR12526">
    <property type="entry name" value="GLYCOSYLTRANSFERASE"/>
    <property type="match status" value="1"/>
</dbReference>
<name>A0ABS9ZVV8_9SPHI</name>
<evidence type="ECO:0000313" key="2">
    <source>
        <dbReference type="Proteomes" id="UP001165460"/>
    </source>
</evidence>
<accession>A0ABS9ZVV8</accession>
<comment type="caution">
    <text evidence="1">The sequence shown here is derived from an EMBL/GenBank/DDBJ whole genome shotgun (WGS) entry which is preliminary data.</text>
</comment>
<dbReference type="Proteomes" id="UP001165460">
    <property type="component" value="Unassembled WGS sequence"/>
</dbReference>
<evidence type="ECO:0000313" key="1">
    <source>
        <dbReference type="EMBL" id="MCJ0742445.1"/>
    </source>
</evidence>
<organism evidence="1 2">
    <name type="scientific">Pedobacter montanisoli</name>
    <dbReference type="NCBI Taxonomy" id="2923277"/>
    <lineage>
        <taxon>Bacteria</taxon>
        <taxon>Pseudomonadati</taxon>
        <taxon>Bacteroidota</taxon>
        <taxon>Sphingobacteriia</taxon>
        <taxon>Sphingobacteriales</taxon>
        <taxon>Sphingobacteriaceae</taxon>
        <taxon>Pedobacter</taxon>
    </lineage>
</organism>
<dbReference type="EC" id="2.4.-.-" evidence="1"/>
<protein>
    <submittedName>
        <fullName evidence="1">Glycosyltransferase</fullName>
        <ecNumber evidence="1">2.4.-.-</ecNumber>
    </submittedName>
</protein>
<proteinExistence type="predicted"/>
<keyword evidence="2" id="KW-1185">Reference proteome</keyword>
<reference evidence="1" key="1">
    <citation type="submission" date="2022-03" db="EMBL/GenBank/DDBJ databases">
        <authorList>
            <person name="Woo C.Y."/>
        </authorList>
    </citation>
    <scope>NUCLEOTIDE SEQUENCE</scope>
    <source>
        <strain evidence="1">CYS-01</strain>
    </source>
</reference>
<dbReference type="Gene3D" id="3.40.50.2000">
    <property type="entry name" value="Glycogen Phosphorylase B"/>
    <property type="match status" value="2"/>
</dbReference>
<gene>
    <name evidence="1" type="ORF">MMF97_06970</name>
</gene>
<sequence length="350" mass="40594">MIKDKILIYAPISYDQNAGGPTGFISQNLLDKPRELFTLSNDLVKKYDLYKKILYKLNQKLTNKSYWERHFDNIKAYKYQYIYFHDCNVFNTVKHKISSKQTVILQAHCPELPSEEGRSLGFDQEKIKEIINAEQSAFNRADILVFPNEHILPIYSSLINKNSQIEYILSGAKASDNLKSYPLAEQKINLLYIGRRNKIKGFDLLLDTFKMVSKERSDLNLIVVGKGEDVTNHDLGIYDVGFSSTPNNWFNSVDYIINTNRQSYFDLSIIEALSTGTPIIMSNNFGHKYFESKSSLISTYDINKPTELYNILNGPLRKKRADMDNILLFQKELTDKKYFSRFEAFCKRLI</sequence>
<keyword evidence="1" id="KW-0328">Glycosyltransferase</keyword>
<dbReference type="EMBL" id="JALGBH010000001">
    <property type="protein sequence ID" value="MCJ0742445.1"/>
    <property type="molecule type" value="Genomic_DNA"/>
</dbReference>
<dbReference type="GO" id="GO:0016757">
    <property type="term" value="F:glycosyltransferase activity"/>
    <property type="evidence" value="ECO:0007669"/>
    <property type="project" value="UniProtKB-KW"/>
</dbReference>
<dbReference type="Pfam" id="PF13692">
    <property type="entry name" value="Glyco_trans_1_4"/>
    <property type="match status" value="1"/>
</dbReference>
<keyword evidence="1" id="KW-0808">Transferase</keyword>
<dbReference type="RefSeq" id="WP_243360885.1">
    <property type="nucleotide sequence ID" value="NZ_JALGBH010000001.1"/>
</dbReference>